<dbReference type="AlphaFoldDB" id="M7BUD7"/>
<evidence type="ECO:0000313" key="2">
    <source>
        <dbReference type="Proteomes" id="UP000031443"/>
    </source>
</evidence>
<dbReference type="GO" id="GO:0006749">
    <property type="term" value="P:glutathione metabolic process"/>
    <property type="evidence" value="ECO:0007669"/>
    <property type="project" value="TreeGrafter"/>
</dbReference>
<reference evidence="2" key="1">
    <citation type="journal article" date="2013" name="Nat. Genet.">
        <title>The draft genomes of soft-shell turtle and green sea turtle yield insights into the development and evolution of the turtle-specific body plan.</title>
        <authorList>
            <person name="Wang Z."/>
            <person name="Pascual-Anaya J."/>
            <person name="Zadissa A."/>
            <person name="Li W."/>
            <person name="Niimura Y."/>
            <person name="Huang Z."/>
            <person name="Li C."/>
            <person name="White S."/>
            <person name="Xiong Z."/>
            <person name="Fang D."/>
            <person name="Wang B."/>
            <person name="Ming Y."/>
            <person name="Chen Y."/>
            <person name="Zheng Y."/>
            <person name="Kuraku S."/>
            <person name="Pignatelli M."/>
            <person name="Herrero J."/>
            <person name="Beal K."/>
            <person name="Nozawa M."/>
            <person name="Li Q."/>
            <person name="Wang J."/>
            <person name="Zhang H."/>
            <person name="Yu L."/>
            <person name="Shigenobu S."/>
            <person name="Wang J."/>
            <person name="Liu J."/>
            <person name="Flicek P."/>
            <person name="Searle S."/>
            <person name="Wang J."/>
            <person name="Kuratani S."/>
            <person name="Yin Y."/>
            <person name="Aken B."/>
            <person name="Zhang G."/>
            <person name="Irie N."/>
        </authorList>
    </citation>
    <scope>NUCLEOTIDE SEQUENCE [LARGE SCALE GENOMIC DNA]</scope>
</reference>
<dbReference type="InterPro" id="IPR051682">
    <property type="entry name" value="Mito_Persulfide_Diox"/>
</dbReference>
<dbReference type="InterPro" id="IPR036866">
    <property type="entry name" value="RibonucZ/Hydroxyglut_hydro"/>
</dbReference>
<evidence type="ECO:0000313" key="1">
    <source>
        <dbReference type="EMBL" id="EMP41456.1"/>
    </source>
</evidence>
<dbReference type="PANTHER" id="PTHR43084:SF1">
    <property type="entry name" value="PERSULFIDE DIOXYGENASE ETHE1, MITOCHONDRIAL"/>
    <property type="match status" value="1"/>
</dbReference>
<proteinExistence type="predicted"/>
<dbReference type="GO" id="GO:0005739">
    <property type="term" value="C:mitochondrion"/>
    <property type="evidence" value="ECO:0007669"/>
    <property type="project" value="TreeGrafter"/>
</dbReference>
<dbReference type="STRING" id="8469.M7BUD7"/>
<name>M7BUD7_CHEMY</name>
<gene>
    <name evidence="1" type="ORF">UY3_01296</name>
</gene>
<dbReference type="GO" id="GO:0050313">
    <property type="term" value="F:sulfur dioxygenase activity"/>
    <property type="evidence" value="ECO:0007669"/>
    <property type="project" value="TreeGrafter"/>
</dbReference>
<protein>
    <submittedName>
        <fullName evidence="1">Protein ETHE1</fullName>
    </submittedName>
</protein>
<dbReference type="EMBL" id="KB491848">
    <property type="protein sequence ID" value="EMP41456.1"/>
    <property type="molecule type" value="Genomic_DNA"/>
</dbReference>
<dbReference type="PANTHER" id="PTHR43084">
    <property type="entry name" value="PERSULFIDE DIOXYGENASE ETHE1"/>
    <property type="match status" value="1"/>
</dbReference>
<keyword evidence="2" id="KW-1185">Reference proteome</keyword>
<organism evidence="1 2">
    <name type="scientific">Chelonia mydas</name>
    <name type="common">Green sea-turtle</name>
    <name type="synonym">Chelonia agassizi</name>
    <dbReference type="NCBI Taxonomy" id="8469"/>
    <lineage>
        <taxon>Eukaryota</taxon>
        <taxon>Metazoa</taxon>
        <taxon>Chordata</taxon>
        <taxon>Craniata</taxon>
        <taxon>Vertebrata</taxon>
        <taxon>Euteleostomi</taxon>
        <taxon>Archelosauria</taxon>
        <taxon>Testudinata</taxon>
        <taxon>Testudines</taxon>
        <taxon>Cryptodira</taxon>
        <taxon>Durocryptodira</taxon>
        <taxon>Americhelydia</taxon>
        <taxon>Chelonioidea</taxon>
        <taxon>Cheloniidae</taxon>
        <taxon>Chelonia</taxon>
    </lineage>
</organism>
<dbReference type="Proteomes" id="UP000031443">
    <property type="component" value="Unassembled WGS sequence"/>
</dbReference>
<dbReference type="Gene3D" id="3.60.15.10">
    <property type="entry name" value="Ribonuclease Z/Hydroxyacylglutathione hydrolase-like"/>
    <property type="match status" value="1"/>
</dbReference>
<dbReference type="GO" id="GO:0070813">
    <property type="term" value="P:hydrogen sulfide metabolic process"/>
    <property type="evidence" value="ECO:0007669"/>
    <property type="project" value="TreeGrafter"/>
</dbReference>
<accession>M7BUD7</accession>
<sequence>MLNSREFTNPDEMQETLPPCLTALGTVQPGTAWHREFSPSHSGGSLGATYTYLLADLKTKEAVLIDPVLETAKRDAELVGELGLNLLYADFAVPANLKCGIQDAAT</sequence>